<evidence type="ECO:0000259" key="7">
    <source>
        <dbReference type="SMART" id="SM00478"/>
    </source>
</evidence>
<comment type="catalytic activity">
    <reaction evidence="1">
        <text>Hydrolysis of alkylated DNA, releasing 3-methyladenine, 3-methylguanine, 7-methylguanine and 7-methyladenine.</text>
        <dbReference type="EC" id="3.2.2.21"/>
    </reaction>
</comment>
<keyword evidence="6" id="KW-0234">DNA repair</keyword>
<name>A0ABS4HQ27_9STAP</name>
<dbReference type="InterPro" id="IPR037046">
    <property type="entry name" value="AlkA_N_sf"/>
</dbReference>
<sequence>MQWTEHNQSIDIELPDIFNFKNNLDYLQRDPNECMYEVIENTVIKLIHIGDLQVLVQLSVNNEDCLTVHFLRGTAPKSAADKAAVVQYICEWFDLDRDIRPFYNMASQDDLLKDAVKKVQGLRLIGIPDLFEALCWAVLGQQINLKFAYSLKRQFAEKYGESITYNDKKYWSFPSCETIAELNAEDMSDIKMTGRKSEYIIGLAKLMTTGELSKDKLLKMSDFKRAEKELTHIRGIGPWTANYVLMRCLRFPAAFPIDDIGLINSIKYQLNMDRKPTKQEILNYTAGWKGWESYATFYMWRLRY</sequence>
<dbReference type="Proteomes" id="UP001519348">
    <property type="component" value="Unassembled WGS sequence"/>
</dbReference>
<dbReference type="InterPro" id="IPR023170">
    <property type="entry name" value="HhH_base_excis_C"/>
</dbReference>
<dbReference type="Gene3D" id="3.30.310.20">
    <property type="entry name" value="DNA-3-methyladenine glycosylase AlkA, N-terminal domain"/>
    <property type="match status" value="1"/>
</dbReference>
<evidence type="ECO:0000256" key="1">
    <source>
        <dbReference type="ARBA" id="ARBA00000086"/>
    </source>
</evidence>
<dbReference type="Pfam" id="PF07934">
    <property type="entry name" value="OGG_N"/>
    <property type="match status" value="1"/>
</dbReference>
<dbReference type="InterPro" id="IPR000035">
    <property type="entry name" value="Alkylbase_DNA_glycsylse_CS"/>
</dbReference>
<dbReference type="InterPro" id="IPR003265">
    <property type="entry name" value="HhH-GPD_domain"/>
</dbReference>
<evidence type="ECO:0000313" key="8">
    <source>
        <dbReference type="EMBL" id="MBP1953021.1"/>
    </source>
</evidence>
<dbReference type="RefSeq" id="WP_186089720.1">
    <property type="nucleotide sequence ID" value="NZ_BMCN01000002.1"/>
</dbReference>
<dbReference type="Pfam" id="PF00730">
    <property type="entry name" value="HhH-GPD"/>
    <property type="match status" value="1"/>
</dbReference>
<organism evidence="8 9">
    <name type="scientific">Jeotgalicoccus aerolatus</name>
    <dbReference type="NCBI Taxonomy" id="709510"/>
    <lineage>
        <taxon>Bacteria</taxon>
        <taxon>Bacillati</taxon>
        <taxon>Bacillota</taxon>
        <taxon>Bacilli</taxon>
        <taxon>Bacillales</taxon>
        <taxon>Staphylococcaceae</taxon>
        <taxon>Jeotgalicoccus</taxon>
    </lineage>
</organism>
<gene>
    <name evidence="8" type="ORF">J2Z27_002102</name>
</gene>
<feature type="domain" description="HhH-GPD" evidence="7">
    <location>
        <begin position="139"/>
        <end position="304"/>
    </location>
</feature>
<keyword evidence="5 8" id="KW-0378">Hydrolase</keyword>
<dbReference type="PANTHER" id="PTHR43003:SF12">
    <property type="entry name" value="DNA-3-METHYLADENINE GLYCOSYLASE"/>
    <property type="match status" value="1"/>
</dbReference>
<keyword evidence="9" id="KW-1185">Reference proteome</keyword>
<dbReference type="PANTHER" id="PTHR43003">
    <property type="entry name" value="DNA-3-METHYLADENINE GLYCOSYLASE"/>
    <property type="match status" value="1"/>
</dbReference>
<dbReference type="InterPro" id="IPR051912">
    <property type="entry name" value="Alkylbase_DNA_Glycosylase/TA"/>
</dbReference>
<dbReference type="Gene3D" id="1.10.340.30">
    <property type="entry name" value="Hypothetical protein, domain 2"/>
    <property type="match status" value="1"/>
</dbReference>
<dbReference type="EMBL" id="JAGGKN010000007">
    <property type="protein sequence ID" value="MBP1953021.1"/>
    <property type="molecule type" value="Genomic_DNA"/>
</dbReference>
<evidence type="ECO:0000256" key="5">
    <source>
        <dbReference type="ARBA" id="ARBA00022801"/>
    </source>
</evidence>
<dbReference type="EC" id="3.2.2.21" evidence="3"/>
<dbReference type="Gene3D" id="1.10.1670.10">
    <property type="entry name" value="Helix-hairpin-Helix base-excision DNA repair enzymes (C-terminal)"/>
    <property type="match status" value="1"/>
</dbReference>
<dbReference type="GO" id="GO:0003905">
    <property type="term" value="F:alkylbase DNA N-glycosylase activity"/>
    <property type="evidence" value="ECO:0007669"/>
    <property type="project" value="UniProtKB-EC"/>
</dbReference>
<keyword evidence="8" id="KW-0326">Glycosidase</keyword>
<dbReference type="InterPro" id="IPR012904">
    <property type="entry name" value="OGG_N"/>
</dbReference>
<evidence type="ECO:0000313" key="9">
    <source>
        <dbReference type="Proteomes" id="UP001519348"/>
    </source>
</evidence>
<comment type="similarity">
    <text evidence="2">Belongs to the alkylbase DNA glycosidase AlkA family.</text>
</comment>
<dbReference type="SUPFAM" id="SSF48150">
    <property type="entry name" value="DNA-glycosylase"/>
    <property type="match status" value="1"/>
</dbReference>
<dbReference type="SMART" id="SM00478">
    <property type="entry name" value="ENDO3c"/>
    <property type="match status" value="1"/>
</dbReference>
<dbReference type="PROSITE" id="PS00516">
    <property type="entry name" value="ALKYLBASE_DNA_GLYCOS"/>
    <property type="match status" value="1"/>
</dbReference>
<dbReference type="InterPro" id="IPR011257">
    <property type="entry name" value="DNA_glycosylase"/>
</dbReference>
<evidence type="ECO:0000256" key="4">
    <source>
        <dbReference type="ARBA" id="ARBA00022763"/>
    </source>
</evidence>
<protein>
    <recommendedName>
        <fullName evidence="3">DNA-3-methyladenine glycosylase II</fullName>
        <ecNumber evidence="3">3.2.2.21</ecNumber>
    </recommendedName>
</protein>
<evidence type="ECO:0000256" key="2">
    <source>
        <dbReference type="ARBA" id="ARBA00010817"/>
    </source>
</evidence>
<evidence type="ECO:0000256" key="3">
    <source>
        <dbReference type="ARBA" id="ARBA00012000"/>
    </source>
</evidence>
<accession>A0ABS4HQ27</accession>
<evidence type="ECO:0000256" key="6">
    <source>
        <dbReference type="ARBA" id="ARBA00023204"/>
    </source>
</evidence>
<comment type="caution">
    <text evidence="8">The sequence shown here is derived from an EMBL/GenBank/DDBJ whole genome shotgun (WGS) entry which is preliminary data.</text>
</comment>
<reference evidence="8 9" key="1">
    <citation type="submission" date="2021-03" db="EMBL/GenBank/DDBJ databases">
        <title>Genomic Encyclopedia of Type Strains, Phase IV (KMG-IV): sequencing the most valuable type-strain genomes for metagenomic binning, comparative biology and taxonomic classification.</title>
        <authorList>
            <person name="Goeker M."/>
        </authorList>
    </citation>
    <scope>NUCLEOTIDE SEQUENCE [LARGE SCALE GENOMIC DNA]</scope>
    <source>
        <strain evidence="8 9">DSM 22420</strain>
    </source>
</reference>
<proteinExistence type="inferred from homology"/>
<dbReference type="CDD" id="cd00056">
    <property type="entry name" value="ENDO3c"/>
    <property type="match status" value="1"/>
</dbReference>
<keyword evidence="4" id="KW-0227">DNA damage</keyword>